<feature type="compositionally biased region" description="Basic residues" evidence="1">
    <location>
        <begin position="89"/>
        <end position="100"/>
    </location>
</feature>
<feature type="region of interest" description="Disordered" evidence="1">
    <location>
        <begin position="1"/>
        <end position="100"/>
    </location>
</feature>
<sequence length="100" mass="11327">MAYATALLLQPTDLKPLHASPHRQRSVPTTLHIHFSPPDYDEDDVVVPSKPLPYPMSPHQPLPPTNPASSERKPEYASAETVPTTSRTFYRHKLPTHHMR</sequence>
<gene>
    <name evidence="2" type="ORF">DM02DRAFT_678449</name>
</gene>
<organism evidence="2 3">
    <name type="scientific">Periconia macrospinosa</name>
    <dbReference type="NCBI Taxonomy" id="97972"/>
    <lineage>
        <taxon>Eukaryota</taxon>
        <taxon>Fungi</taxon>
        <taxon>Dikarya</taxon>
        <taxon>Ascomycota</taxon>
        <taxon>Pezizomycotina</taxon>
        <taxon>Dothideomycetes</taxon>
        <taxon>Pleosporomycetidae</taxon>
        <taxon>Pleosporales</taxon>
        <taxon>Massarineae</taxon>
        <taxon>Periconiaceae</taxon>
        <taxon>Periconia</taxon>
    </lineage>
</organism>
<keyword evidence="3" id="KW-1185">Reference proteome</keyword>
<dbReference type="Proteomes" id="UP000244855">
    <property type="component" value="Unassembled WGS sequence"/>
</dbReference>
<evidence type="ECO:0000313" key="3">
    <source>
        <dbReference type="Proteomes" id="UP000244855"/>
    </source>
</evidence>
<dbReference type="AlphaFoldDB" id="A0A2V1CZE1"/>
<dbReference type="EMBL" id="KZ806148">
    <property type="protein sequence ID" value="PVH90699.1"/>
    <property type="molecule type" value="Genomic_DNA"/>
</dbReference>
<evidence type="ECO:0000256" key="1">
    <source>
        <dbReference type="SAM" id="MobiDB-lite"/>
    </source>
</evidence>
<name>A0A2V1CZE1_9PLEO</name>
<feature type="compositionally biased region" description="Pro residues" evidence="1">
    <location>
        <begin position="50"/>
        <end position="66"/>
    </location>
</feature>
<accession>A0A2V1CZE1</accession>
<protein>
    <submittedName>
        <fullName evidence="2">Uncharacterized protein</fullName>
    </submittedName>
</protein>
<reference evidence="2 3" key="1">
    <citation type="journal article" date="2018" name="Sci. Rep.">
        <title>Comparative genomics provides insights into the lifestyle and reveals functional heterogeneity of dark septate endophytic fungi.</title>
        <authorList>
            <person name="Knapp D.G."/>
            <person name="Nemeth J.B."/>
            <person name="Barry K."/>
            <person name="Hainaut M."/>
            <person name="Henrissat B."/>
            <person name="Johnson J."/>
            <person name="Kuo A."/>
            <person name="Lim J.H.P."/>
            <person name="Lipzen A."/>
            <person name="Nolan M."/>
            <person name="Ohm R.A."/>
            <person name="Tamas L."/>
            <person name="Grigoriev I.V."/>
            <person name="Spatafora J.W."/>
            <person name="Nagy L.G."/>
            <person name="Kovacs G.M."/>
        </authorList>
    </citation>
    <scope>NUCLEOTIDE SEQUENCE [LARGE SCALE GENOMIC DNA]</scope>
    <source>
        <strain evidence="2 3">DSE2036</strain>
    </source>
</reference>
<evidence type="ECO:0000313" key="2">
    <source>
        <dbReference type="EMBL" id="PVH90699.1"/>
    </source>
</evidence>
<proteinExistence type="predicted"/>